<name>A0A8H7D4Q6_9AGAR</name>
<comment type="caution">
    <text evidence="2">The sequence shown here is derived from an EMBL/GenBank/DDBJ whole genome shotgun (WGS) entry which is preliminary data.</text>
</comment>
<keyword evidence="1" id="KW-0812">Transmembrane</keyword>
<keyword evidence="1" id="KW-0472">Membrane</keyword>
<dbReference type="AlphaFoldDB" id="A0A8H7D4Q6"/>
<evidence type="ECO:0000313" key="2">
    <source>
        <dbReference type="EMBL" id="KAF7361390.1"/>
    </source>
</evidence>
<sequence length="695" mass="79239">MVSGSILKFYRGVWVYAISFSAILELVSTFQVSIMLWTTFVDSKTDEKCLENQDPVLGFDFCLIDAGSLKLFLGAAFFGINITFLMFRLLQLRSWALTGKYFLRRRRYLNYAISFTCEYFLGPMVKYQTQLTIDSFCLWFLTNEDTRIRIGIIVPLAYNGIFCTIELCMGEEFRVFMADIKINQAADFFVSADSTEHTSSSASLGQPISKEQSASAWQPPHEFDKAVLHWSKVSVDVPTDKALWMTMDGNNGDVASFVQDLLSPPNNNAYTGISLVDVSQTRSTLWPLIRGLLSASSQYKEEIAENPPTPLYEYFRRFPWRPSFRIEEELDVPPLNHRDTVDRMISAPLRLAHHRLNNKVPSHRRWAQLSLMPIALIIHGVRNAEQAEELYHLIETFKRGHGDPYNIKMYYKHIAIVVISSPELFRHLSYHHAQILAYTYTLYMSDCGAIIYSGNHYSSQRLEEARALQALGRRYSPNAWIRIREVPIFISLSVVLIGWSRLLIKYTQLGLLSAPRPGDVTSSAGPSTQSILKKLYELSEARMQILQGLSEIENIPGFRQNDKILLMNNVDKLNNVQTAEVLQQLFHFNSYREVIPNMDAKYASAALNLTTTMLAGGLPESITNQTEFNRRAERFRNWIARHLNQLPDELSISNIVQVSEFALKGGGFGDVYRGRYKNPTNGVQTEVAFKAPQNL</sequence>
<feature type="transmembrane region" description="Helical" evidence="1">
    <location>
        <begin position="108"/>
        <end position="125"/>
    </location>
</feature>
<keyword evidence="1" id="KW-1133">Transmembrane helix</keyword>
<dbReference type="OrthoDB" id="10460521at2759"/>
<dbReference type="Proteomes" id="UP000623467">
    <property type="component" value="Unassembled WGS sequence"/>
</dbReference>
<evidence type="ECO:0000256" key="1">
    <source>
        <dbReference type="SAM" id="Phobius"/>
    </source>
</evidence>
<evidence type="ECO:0000313" key="3">
    <source>
        <dbReference type="Proteomes" id="UP000623467"/>
    </source>
</evidence>
<dbReference type="EMBL" id="JACAZH010000008">
    <property type="protein sequence ID" value="KAF7361390.1"/>
    <property type="molecule type" value="Genomic_DNA"/>
</dbReference>
<proteinExistence type="predicted"/>
<feature type="transmembrane region" description="Helical" evidence="1">
    <location>
        <begin position="12"/>
        <end position="37"/>
    </location>
</feature>
<reference evidence="2" key="1">
    <citation type="submission" date="2020-05" db="EMBL/GenBank/DDBJ databases">
        <title>Mycena genomes resolve the evolution of fungal bioluminescence.</title>
        <authorList>
            <person name="Tsai I.J."/>
        </authorList>
    </citation>
    <scope>NUCLEOTIDE SEQUENCE</scope>
    <source>
        <strain evidence="2">160909Yilan</strain>
    </source>
</reference>
<organism evidence="2 3">
    <name type="scientific">Mycena sanguinolenta</name>
    <dbReference type="NCBI Taxonomy" id="230812"/>
    <lineage>
        <taxon>Eukaryota</taxon>
        <taxon>Fungi</taxon>
        <taxon>Dikarya</taxon>
        <taxon>Basidiomycota</taxon>
        <taxon>Agaricomycotina</taxon>
        <taxon>Agaricomycetes</taxon>
        <taxon>Agaricomycetidae</taxon>
        <taxon>Agaricales</taxon>
        <taxon>Marasmiineae</taxon>
        <taxon>Mycenaceae</taxon>
        <taxon>Mycena</taxon>
    </lineage>
</organism>
<accession>A0A8H7D4Q6</accession>
<feature type="transmembrane region" description="Helical" evidence="1">
    <location>
        <begin position="69"/>
        <end position="87"/>
    </location>
</feature>
<keyword evidence="3" id="KW-1185">Reference proteome</keyword>
<gene>
    <name evidence="2" type="ORF">MSAN_01171900</name>
</gene>
<protein>
    <submittedName>
        <fullName evidence="2">Uncharacterized protein</fullName>
    </submittedName>
</protein>